<name>A0ABT1DVM3_9ACTN</name>
<dbReference type="InterPro" id="IPR045079">
    <property type="entry name" value="Oxoprolinase-like"/>
</dbReference>
<dbReference type="EMBL" id="JAMYJR010000033">
    <property type="protein sequence ID" value="MCO8274902.1"/>
    <property type="molecule type" value="Genomic_DNA"/>
</dbReference>
<dbReference type="PANTHER" id="PTHR11365:SF23">
    <property type="entry name" value="HYPOTHETICAL 5-OXOPROLINASE (EUROFUNG)-RELATED"/>
    <property type="match status" value="1"/>
</dbReference>
<dbReference type="InterPro" id="IPR003692">
    <property type="entry name" value="Hydantoinase_B"/>
</dbReference>
<keyword evidence="3" id="KW-1185">Reference proteome</keyword>
<reference evidence="2 3" key="1">
    <citation type="submission" date="2022-06" db="EMBL/GenBank/DDBJ databases">
        <title>New Species of the Genus Actinoplanes, ActinopZanes ferrugineus.</title>
        <authorList>
            <person name="Ding P."/>
        </authorList>
    </citation>
    <scope>NUCLEOTIDE SEQUENCE [LARGE SCALE GENOMIC DNA]</scope>
    <source>
        <strain evidence="2 3">TRM88003</strain>
    </source>
</reference>
<evidence type="ECO:0000259" key="1">
    <source>
        <dbReference type="Pfam" id="PF02538"/>
    </source>
</evidence>
<protein>
    <submittedName>
        <fullName evidence="2">Hydantoinase B/oxoprolinase family protein</fullName>
    </submittedName>
</protein>
<dbReference type="Pfam" id="PF02538">
    <property type="entry name" value="Hydantoinase_B"/>
    <property type="match status" value="1"/>
</dbReference>
<dbReference type="Proteomes" id="UP001523369">
    <property type="component" value="Unassembled WGS sequence"/>
</dbReference>
<comment type="caution">
    <text evidence="2">The sequence shown here is derived from an EMBL/GenBank/DDBJ whole genome shotgun (WGS) entry which is preliminary data.</text>
</comment>
<proteinExistence type="predicted"/>
<dbReference type="PANTHER" id="PTHR11365">
    <property type="entry name" value="5-OXOPROLINASE RELATED"/>
    <property type="match status" value="1"/>
</dbReference>
<evidence type="ECO:0000313" key="2">
    <source>
        <dbReference type="EMBL" id="MCO8274902.1"/>
    </source>
</evidence>
<feature type="domain" description="Hydantoinase B/oxoprolinase" evidence="1">
    <location>
        <begin position="34"/>
        <end position="554"/>
    </location>
</feature>
<gene>
    <name evidence="2" type="ORF">M1L60_30345</name>
</gene>
<evidence type="ECO:0000313" key="3">
    <source>
        <dbReference type="Proteomes" id="UP001523369"/>
    </source>
</evidence>
<sequence>MTIDPVSIDPVSIDPVSIDPVSIDPVSIDPVSIDPVTVEIIRNALNAAADDMNATLIRSAYTPIIYECGDCVVALLDANHQVLGQSAGLPIFLGNLETCTLATEERFGREVWQPGDVWILNDSYLGGTHLNDVTIFGPVFVDETLVGFTASRAHWIDVGSKDPGGSMDSVNIFQEGLRLGPQKLVSGGVEERSVTDTIATNVRFPYPTTGDMHAMMACIQMGERRLQEIVRRFGLSTLEAARDEIFHQTELLERAVIAKIPDGVYSAEGVLDNDGVDLDTPVPIRLRITVSGEEIDFDVTESADQTVGPVNCGVSQAVSALRVGYKLLVSPDLPGNGGSFRSMTTQVREGSVLGARSPAACQWYFSHLGLLIDMVARALAPALPDQVAGASHGDSMIILSAGVDPRVQREFVSLEATVGGWGGWNGSDGESALINNVNGSLKDIPVEVYETRYPWRINEYRIRPDSGGSGKWRGGNGVVREYEAQTDLTVSLWFERSRQPAWGLFGGEDAVGPEVVINPGRDDERRILKINGMPLRKGDVVRCATGGGGGYGDPTERAADDVRADVLDHNITADAARNRYGIGA</sequence>
<accession>A0ABT1DVM3</accession>
<organism evidence="2 3">
    <name type="scientific">Paractinoplanes aksuensis</name>
    <dbReference type="NCBI Taxonomy" id="2939490"/>
    <lineage>
        <taxon>Bacteria</taxon>
        <taxon>Bacillati</taxon>
        <taxon>Actinomycetota</taxon>
        <taxon>Actinomycetes</taxon>
        <taxon>Micromonosporales</taxon>
        <taxon>Micromonosporaceae</taxon>
        <taxon>Paractinoplanes</taxon>
    </lineage>
</organism>